<protein>
    <submittedName>
        <fullName evidence="2">Uncharacterized protein</fullName>
    </submittedName>
</protein>
<evidence type="ECO:0000313" key="2">
    <source>
        <dbReference type="EMBL" id="TQE11541.1"/>
    </source>
</evidence>
<comment type="caution">
    <text evidence="2">The sequence shown here is derived from an EMBL/GenBank/DDBJ whole genome shotgun (WGS) entry which is preliminary data.</text>
</comment>
<dbReference type="EMBL" id="VIEB01000029">
    <property type="protein sequence ID" value="TQE11541.1"/>
    <property type="molecule type" value="Genomic_DNA"/>
</dbReference>
<evidence type="ECO:0000256" key="1">
    <source>
        <dbReference type="SAM" id="MobiDB-lite"/>
    </source>
</evidence>
<proteinExistence type="predicted"/>
<dbReference type="Proteomes" id="UP000315295">
    <property type="component" value="Unassembled WGS sequence"/>
</dbReference>
<keyword evidence="3" id="KW-1185">Reference proteome</keyword>
<gene>
    <name evidence="2" type="ORF">C1H46_002916</name>
</gene>
<reference evidence="2 3" key="1">
    <citation type="journal article" date="2019" name="G3 (Bethesda)">
        <title>Sequencing of a Wild Apple (Malus baccata) Genome Unravels the Differences Between Cultivated and Wild Apple Species Regarding Disease Resistance and Cold Tolerance.</title>
        <authorList>
            <person name="Chen X."/>
        </authorList>
    </citation>
    <scope>NUCLEOTIDE SEQUENCE [LARGE SCALE GENOMIC DNA]</scope>
    <source>
        <strain evidence="3">cv. Shandingzi</strain>
        <tissue evidence="2">Leaves</tissue>
    </source>
</reference>
<organism evidence="2 3">
    <name type="scientific">Malus baccata</name>
    <name type="common">Siberian crab apple</name>
    <name type="synonym">Pyrus baccata</name>
    <dbReference type="NCBI Taxonomy" id="106549"/>
    <lineage>
        <taxon>Eukaryota</taxon>
        <taxon>Viridiplantae</taxon>
        <taxon>Streptophyta</taxon>
        <taxon>Embryophyta</taxon>
        <taxon>Tracheophyta</taxon>
        <taxon>Spermatophyta</taxon>
        <taxon>Magnoliopsida</taxon>
        <taxon>eudicotyledons</taxon>
        <taxon>Gunneridae</taxon>
        <taxon>Pentapetalae</taxon>
        <taxon>rosids</taxon>
        <taxon>fabids</taxon>
        <taxon>Rosales</taxon>
        <taxon>Rosaceae</taxon>
        <taxon>Amygdaloideae</taxon>
        <taxon>Maleae</taxon>
        <taxon>Malus</taxon>
    </lineage>
</organism>
<dbReference type="AlphaFoldDB" id="A0A540NKJ4"/>
<feature type="region of interest" description="Disordered" evidence="1">
    <location>
        <begin position="113"/>
        <end position="135"/>
    </location>
</feature>
<evidence type="ECO:0000313" key="3">
    <source>
        <dbReference type="Proteomes" id="UP000315295"/>
    </source>
</evidence>
<sequence length="135" mass="15622">MKKFVAPSRTLKGSPKGRCSHDVTSLPIKLFYAEKTREWSVPLKKKSSTTFHLHQKEEWDFKFGHRLPKKIHPYKRQMVKNEINRDATHLAANEEEFGIPPVFVESQRRMETSSSGKEVVYHPSVLADEQATAEE</sequence>
<name>A0A540NKJ4_MALBA</name>
<accession>A0A540NKJ4</accession>